<dbReference type="Proteomes" id="UP000298050">
    <property type="component" value="Unassembled WGS sequence"/>
</dbReference>
<name>A0A4Z0M5C0_9GAMM</name>
<keyword evidence="1" id="KW-0732">Signal</keyword>
<reference evidence="2 3" key="1">
    <citation type="submission" date="2019-04" db="EMBL/GenBank/DDBJ databases">
        <title>Taxonomy of novel Haliea sp. from mangrove soil of West Coast of India.</title>
        <authorList>
            <person name="Verma A."/>
            <person name="Kumar P."/>
            <person name="Krishnamurthi S."/>
        </authorList>
    </citation>
    <scope>NUCLEOTIDE SEQUENCE [LARGE SCALE GENOMIC DNA]</scope>
    <source>
        <strain evidence="2 3">SAOS-164</strain>
    </source>
</reference>
<dbReference type="AlphaFoldDB" id="A0A4Z0M5C0"/>
<accession>A0A4Z0M5C0</accession>
<gene>
    <name evidence="2" type="ORF">E4634_06570</name>
</gene>
<proteinExistence type="predicted"/>
<protein>
    <submittedName>
        <fullName evidence="2">TIGR03790 family protein</fullName>
    </submittedName>
</protein>
<dbReference type="EMBL" id="SRLE01000005">
    <property type="protein sequence ID" value="TGD74852.1"/>
    <property type="molecule type" value="Genomic_DNA"/>
</dbReference>
<evidence type="ECO:0000313" key="3">
    <source>
        <dbReference type="Proteomes" id="UP000298050"/>
    </source>
</evidence>
<feature type="chain" id="PRO_5021322800" evidence="1">
    <location>
        <begin position="25"/>
        <end position="426"/>
    </location>
</feature>
<dbReference type="RefSeq" id="WP_135441999.1">
    <property type="nucleotide sequence ID" value="NZ_SRLE01000005.1"/>
</dbReference>
<dbReference type="InterPro" id="IPR022265">
    <property type="entry name" value="CHP03790"/>
</dbReference>
<evidence type="ECO:0000256" key="1">
    <source>
        <dbReference type="SAM" id="SignalP"/>
    </source>
</evidence>
<organism evidence="2 3">
    <name type="scientific">Mangrovimicrobium sediminis</name>
    <dbReference type="NCBI Taxonomy" id="2562682"/>
    <lineage>
        <taxon>Bacteria</taxon>
        <taxon>Pseudomonadati</taxon>
        <taxon>Pseudomonadota</taxon>
        <taxon>Gammaproteobacteria</taxon>
        <taxon>Cellvibrionales</taxon>
        <taxon>Halieaceae</taxon>
        <taxon>Mangrovimicrobium</taxon>
    </lineage>
</organism>
<dbReference type="OrthoDB" id="420256at2"/>
<sequence>MSLDALLRGVFLALLALACTATFAADTLPEILLPQQGIGAHNLVVVVNDRDPLSREMAEYYRLAHSIPAENMVYIEFEPDRPAMSAGEFAVLKRVVESKIPPQTEAYLLAWAEPYKVGCMSISSAFAFGFNRRYCASGCENTALSRYALGASLTPAEDFDMRPTMLLGAQSVDEARALIERGSAARGRFAAYSTAPPAAYLVETPDRSRNVRRVYFSEAVHRFGERLDIHTPRTEAVEGADNILFYFTGARFVKGIASNRYLPGAVADHLTSTGGMLTDSRQMSAAQWLRAGATGSYGTVVEPCNILSKFPNPTRMIEQYLAGRTLIEAYWKSVAMPGQGVFIGDPLAAPYTGYRIEDRGDMLRVHSAQLARGRYQLFAAPSRNGPFRPVGGEIEVTGSPQSFPLLPPYAAVYKLEPVAAAQPPKS</sequence>
<keyword evidence="3" id="KW-1185">Reference proteome</keyword>
<feature type="signal peptide" evidence="1">
    <location>
        <begin position="1"/>
        <end position="24"/>
    </location>
</feature>
<dbReference type="NCBIfam" id="TIGR03790">
    <property type="entry name" value="TIGR03790 family protein"/>
    <property type="match status" value="1"/>
</dbReference>
<comment type="caution">
    <text evidence="2">The sequence shown here is derived from an EMBL/GenBank/DDBJ whole genome shotgun (WGS) entry which is preliminary data.</text>
</comment>
<evidence type="ECO:0000313" key="2">
    <source>
        <dbReference type="EMBL" id="TGD74852.1"/>
    </source>
</evidence>